<evidence type="ECO:0000313" key="1">
    <source>
        <dbReference type="EMBL" id="TWT55974.1"/>
    </source>
</evidence>
<dbReference type="EMBL" id="SJPK01000019">
    <property type="protein sequence ID" value="TWT55974.1"/>
    <property type="molecule type" value="Genomic_DNA"/>
</dbReference>
<reference evidence="1 2" key="1">
    <citation type="submission" date="2019-02" db="EMBL/GenBank/DDBJ databases">
        <title>Deep-cultivation of Planctomycetes and their phenomic and genomic characterization uncovers novel biology.</title>
        <authorList>
            <person name="Wiegand S."/>
            <person name="Jogler M."/>
            <person name="Boedeker C."/>
            <person name="Pinto D."/>
            <person name="Vollmers J."/>
            <person name="Rivas-Marin E."/>
            <person name="Kohn T."/>
            <person name="Peeters S.H."/>
            <person name="Heuer A."/>
            <person name="Rast P."/>
            <person name="Oberbeckmann S."/>
            <person name="Bunk B."/>
            <person name="Jeske O."/>
            <person name="Meyerdierks A."/>
            <person name="Storesund J.E."/>
            <person name="Kallscheuer N."/>
            <person name="Luecker S."/>
            <person name="Lage O.M."/>
            <person name="Pohl T."/>
            <person name="Merkel B.J."/>
            <person name="Hornburger P."/>
            <person name="Mueller R.-W."/>
            <person name="Bruemmer F."/>
            <person name="Labrenz M."/>
            <person name="Spormann A.M."/>
            <person name="Op Den Camp H."/>
            <person name="Overmann J."/>
            <person name="Amann R."/>
            <person name="Jetten M.S.M."/>
            <person name="Mascher T."/>
            <person name="Medema M.H."/>
            <person name="Devos D.P."/>
            <person name="Kaster A.-K."/>
            <person name="Ovreas L."/>
            <person name="Rohde M."/>
            <person name="Galperin M.Y."/>
            <person name="Jogler C."/>
        </authorList>
    </citation>
    <scope>NUCLEOTIDE SEQUENCE [LARGE SCALE GENOMIC DNA]</scope>
    <source>
        <strain evidence="1 2">CA85</strain>
    </source>
</reference>
<evidence type="ECO:0000313" key="2">
    <source>
        <dbReference type="Proteomes" id="UP000318053"/>
    </source>
</evidence>
<sequence>MTKIHDADLRLAPSVVLLFLLTGCHIGGVRQRPLLLKHSTQPSGTVTTGGTFAEAKTLAIGDEGMTLSEAIQKSIRPGVADRVSRQLAGGADPRMLPGISSAELTAAEAPKPNFKVARALDNLVIAAEQGAFDGDVTHNERFVIISSIFEGVVPAESSAEKTEKLAELIDTPKSIQTLRSEHRPGELNSQQNALLKEIAAIIAPSAMGEQSATVSTDASTNVVVGSSQSESSAKAELWRLQNGLYSEYDNVYIVQLKRQGDPVRNFPLELIRMTPAGDIELIAGDHVGLVGYSQTSLGQRNQTGGISSRQTSARLTGFVKREEPIGSATTVSSISSRASESNYGSIIDLMVLRPVLPNGGNEEYWFPRVRSGVYTSLTSFQQDNPQRIIGGDEVQFSALRLHPLVRGSQIRGRVRDRMSIEAEKGMLREALDRKSEYEKSFVERASVIPGVPAIMEACSQLSGMLPGFGG</sequence>
<name>A0A5C5WYD1_9BACT</name>
<dbReference type="PROSITE" id="PS51257">
    <property type="entry name" value="PROKAR_LIPOPROTEIN"/>
    <property type="match status" value="1"/>
</dbReference>
<organism evidence="1 2">
    <name type="scientific">Allorhodopirellula solitaria</name>
    <dbReference type="NCBI Taxonomy" id="2527987"/>
    <lineage>
        <taxon>Bacteria</taxon>
        <taxon>Pseudomonadati</taxon>
        <taxon>Planctomycetota</taxon>
        <taxon>Planctomycetia</taxon>
        <taxon>Pirellulales</taxon>
        <taxon>Pirellulaceae</taxon>
        <taxon>Allorhodopirellula</taxon>
    </lineage>
</organism>
<protein>
    <submittedName>
        <fullName evidence="1">Uncharacterized protein</fullName>
    </submittedName>
</protein>
<comment type="caution">
    <text evidence="1">The sequence shown here is derived from an EMBL/GenBank/DDBJ whole genome shotgun (WGS) entry which is preliminary data.</text>
</comment>
<accession>A0A5C5WYD1</accession>
<keyword evidence="2" id="KW-1185">Reference proteome</keyword>
<dbReference type="RefSeq" id="WP_186775126.1">
    <property type="nucleotide sequence ID" value="NZ_SJPK01000019.1"/>
</dbReference>
<gene>
    <name evidence="1" type="ORF">CA85_46820</name>
</gene>
<dbReference type="AlphaFoldDB" id="A0A5C5WYD1"/>
<proteinExistence type="predicted"/>
<dbReference type="Proteomes" id="UP000318053">
    <property type="component" value="Unassembled WGS sequence"/>
</dbReference>